<evidence type="ECO:0000313" key="3">
    <source>
        <dbReference type="Proteomes" id="UP000727407"/>
    </source>
</evidence>
<sequence length="135" mass="14886">MADVQTSRFLCRMERKELGEELNGVWRAVSTCVSGLTRRSSGVGHSTSDPLKAQVSCRQRNSSRHPDSIRLSSTHPSYTHRLQHPTRHQPGTEELSSNSRLRRASARTGKCNQCVRGIESSQHSASTLLLTSASA</sequence>
<feature type="region of interest" description="Disordered" evidence="1">
    <location>
        <begin position="37"/>
        <end position="108"/>
    </location>
</feature>
<feature type="compositionally biased region" description="Polar residues" evidence="1">
    <location>
        <begin position="37"/>
        <end position="49"/>
    </location>
</feature>
<name>A0A8J4UMM6_CLAMG</name>
<proteinExistence type="predicted"/>
<dbReference type="AlphaFoldDB" id="A0A8J4UMM6"/>
<dbReference type="Proteomes" id="UP000727407">
    <property type="component" value="Unassembled WGS sequence"/>
</dbReference>
<organism evidence="2 3">
    <name type="scientific">Clarias magur</name>
    <name type="common">Asian catfish</name>
    <name type="synonym">Macropteronotus magur</name>
    <dbReference type="NCBI Taxonomy" id="1594786"/>
    <lineage>
        <taxon>Eukaryota</taxon>
        <taxon>Metazoa</taxon>
        <taxon>Chordata</taxon>
        <taxon>Craniata</taxon>
        <taxon>Vertebrata</taxon>
        <taxon>Euteleostomi</taxon>
        <taxon>Actinopterygii</taxon>
        <taxon>Neopterygii</taxon>
        <taxon>Teleostei</taxon>
        <taxon>Ostariophysi</taxon>
        <taxon>Siluriformes</taxon>
        <taxon>Clariidae</taxon>
        <taxon>Clarias</taxon>
    </lineage>
</organism>
<gene>
    <name evidence="2" type="ORF">DAT39_004524</name>
</gene>
<evidence type="ECO:0000313" key="2">
    <source>
        <dbReference type="EMBL" id="KAF5905709.1"/>
    </source>
</evidence>
<accession>A0A8J4UMM6</accession>
<keyword evidence="3" id="KW-1185">Reference proteome</keyword>
<reference evidence="2" key="1">
    <citation type="submission" date="2020-07" db="EMBL/GenBank/DDBJ databases">
        <title>Clarias magur genome sequencing, assembly and annotation.</title>
        <authorList>
            <person name="Kushwaha B."/>
            <person name="Kumar R."/>
            <person name="Das P."/>
            <person name="Joshi C.G."/>
            <person name="Kumar D."/>
            <person name="Nagpure N.S."/>
            <person name="Pandey M."/>
            <person name="Agarwal S."/>
            <person name="Srivastava S."/>
            <person name="Singh M."/>
            <person name="Sahoo L."/>
            <person name="Jayasankar P."/>
            <person name="Meher P.K."/>
            <person name="Koringa P.G."/>
            <person name="Iquebal M.A."/>
            <person name="Das S.P."/>
            <person name="Bit A."/>
            <person name="Patnaik S."/>
            <person name="Patel N."/>
            <person name="Shah T.M."/>
            <person name="Hinsu A."/>
            <person name="Jena J.K."/>
        </authorList>
    </citation>
    <scope>NUCLEOTIDE SEQUENCE</scope>
    <source>
        <strain evidence="2">CIFAMagur01</strain>
        <tissue evidence="2">Testis</tissue>
    </source>
</reference>
<evidence type="ECO:0000256" key="1">
    <source>
        <dbReference type="SAM" id="MobiDB-lite"/>
    </source>
</evidence>
<comment type="caution">
    <text evidence="2">The sequence shown here is derived from an EMBL/GenBank/DDBJ whole genome shotgun (WGS) entry which is preliminary data.</text>
</comment>
<dbReference type="EMBL" id="QNUK01000040">
    <property type="protein sequence ID" value="KAF5905709.1"/>
    <property type="molecule type" value="Genomic_DNA"/>
</dbReference>
<protein>
    <submittedName>
        <fullName evidence="2">Uncharacterized protein</fullName>
    </submittedName>
</protein>